<gene>
    <name evidence="1" type="ORF">LG649_12370</name>
</gene>
<keyword evidence="2" id="KW-1185">Reference proteome</keyword>
<dbReference type="Proteomes" id="UP001139199">
    <property type="component" value="Unassembled WGS sequence"/>
</dbReference>
<name>A0A9X1I250_9FLAO</name>
<dbReference type="Pfam" id="PF20420">
    <property type="entry name" value="DUF6702"/>
    <property type="match status" value="1"/>
</dbReference>
<protein>
    <submittedName>
        <fullName evidence="1">Peptidase E</fullName>
    </submittedName>
</protein>
<proteinExistence type="predicted"/>
<dbReference type="RefSeq" id="WP_226544117.1">
    <property type="nucleotide sequence ID" value="NZ_JAJAPW010000005.1"/>
</dbReference>
<dbReference type="EMBL" id="JAJAPW010000005">
    <property type="protein sequence ID" value="MCB4799640.1"/>
    <property type="molecule type" value="Genomic_DNA"/>
</dbReference>
<organism evidence="1 2">
    <name type="scientific">Neotamlana laminarinivorans</name>
    <dbReference type="NCBI Taxonomy" id="2883124"/>
    <lineage>
        <taxon>Bacteria</taxon>
        <taxon>Pseudomonadati</taxon>
        <taxon>Bacteroidota</taxon>
        <taxon>Flavobacteriia</taxon>
        <taxon>Flavobacteriales</taxon>
        <taxon>Flavobacteriaceae</taxon>
        <taxon>Neotamlana</taxon>
    </lineage>
</organism>
<reference evidence="1" key="1">
    <citation type="submission" date="2021-10" db="EMBL/GenBank/DDBJ databases">
        <title>Tamlana sargassums sp. nov., and Tamlana laminarinivorans sp. nov., two new bacteria isolated from the brown alga.</title>
        <authorList>
            <person name="Li J."/>
        </authorList>
    </citation>
    <scope>NUCLEOTIDE SEQUENCE</scope>
    <source>
        <strain evidence="1">PT2-4</strain>
    </source>
</reference>
<sequence>MKIKHIIFMLCVVPLLAFTAVHKYYISVTQVNYIKKQEALQITSRVFVDDLETALRKKYSDTITLTGLNKPEKADSFIETYLRENIILNINTEKSKFIFIGKEYDGDIVRCYLEVPGIKNIKSLSITNTILFNVYSEQQNIVKTKINDQQKSKVLSNSNRKFVLNFN</sequence>
<evidence type="ECO:0000313" key="1">
    <source>
        <dbReference type="EMBL" id="MCB4799640.1"/>
    </source>
</evidence>
<dbReference type="AlphaFoldDB" id="A0A9X1I250"/>
<accession>A0A9X1I250</accession>
<dbReference type="InterPro" id="IPR046525">
    <property type="entry name" value="DUF6702"/>
</dbReference>
<evidence type="ECO:0000313" key="2">
    <source>
        <dbReference type="Proteomes" id="UP001139199"/>
    </source>
</evidence>
<comment type="caution">
    <text evidence="1">The sequence shown here is derived from an EMBL/GenBank/DDBJ whole genome shotgun (WGS) entry which is preliminary data.</text>
</comment>